<keyword evidence="1" id="KW-0472">Membrane</keyword>
<evidence type="ECO:0000313" key="4">
    <source>
        <dbReference type="Proteomes" id="UP000002774"/>
    </source>
</evidence>
<keyword evidence="1" id="KW-1133">Transmembrane helix</keyword>
<dbReference type="EMBL" id="CM001403">
    <property type="protein sequence ID" value="EHQ25958.1"/>
    <property type="molecule type" value="Genomic_DNA"/>
</dbReference>
<reference evidence="3" key="1">
    <citation type="submission" date="2011-09" db="EMBL/GenBank/DDBJ databases">
        <title>The permanent draft genome of Mucilaginibacter paludis DSM 18603.</title>
        <authorList>
            <consortium name="US DOE Joint Genome Institute (JGI-PGF)"/>
            <person name="Lucas S."/>
            <person name="Han J."/>
            <person name="Lapidus A."/>
            <person name="Bruce D."/>
            <person name="Goodwin L."/>
            <person name="Pitluck S."/>
            <person name="Peters L."/>
            <person name="Kyrpides N."/>
            <person name="Mavromatis K."/>
            <person name="Ivanova N."/>
            <person name="Mikhailova N."/>
            <person name="Held B."/>
            <person name="Detter J.C."/>
            <person name="Tapia R."/>
            <person name="Han C."/>
            <person name="Land M."/>
            <person name="Hauser L."/>
            <person name="Markowitz V."/>
            <person name="Cheng J.-F."/>
            <person name="Hugenholtz P."/>
            <person name="Woyke T."/>
            <person name="Wu D."/>
            <person name="Tindall B."/>
            <person name="Brambilla E."/>
            <person name="Klenk H.-P."/>
            <person name="Eisen J.A."/>
        </authorList>
    </citation>
    <scope>NUCLEOTIDE SEQUENCE [LARGE SCALE GENOMIC DNA]</scope>
    <source>
        <strain evidence="3">DSM 18603</strain>
    </source>
</reference>
<keyword evidence="1" id="KW-0812">Transmembrane</keyword>
<protein>
    <recommendedName>
        <fullName evidence="5">Outer membrane protein beta-barrel domain-containing protein</fullName>
    </recommendedName>
</protein>
<sequence length="197" mass="22621">MKKGIISLIALFLPVTCAIAQTNTFWHPNPPNYEVKQAIEVESLVPMFFTGGYHFAVGYRYKKFRLRASIINGGTYNAEPAGINNSSANFKRYYDTSPGIFYGYNVWKNLELYSYLEFHKFTITQKSTGNQQDLRSTDTGLGASYQFFLGRCFYVQPGFHLYLRKENSLDFNGVTYKVPTADISPVVRLGFRLWSKY</sequence>
<evidence type="ECO:0000256" key="1">
    <source>
        <dbReference type="SAM" id="Phobius"/>
    </source>
</evidence>
<accession>H1YA77</accession>
<evidence type="ECO:0000256" key="2">
    <source>
        <dbReference type="SAM" id="SignalP"/>
    </source>
</evidence>
<dbReference type="eggNOG" id="ENOG502ZBXG">
    <property type="taxonomic scope" value="Bacteria"/>
</dbReference>
<dbReference type="AlphaFoldDB" id="H1YA77"/>
<keyword evidence="4" id="KW-1185">Reference proteome</keyword>
<feature type="transmembrane region" description="Helical" evidence="1">
    <location>
        <begin position="44"/>
        <end position="61"/>
    </location>
</feature>
<dbReference type="HOGENOM" id="CLU_1377344_0_0_10"/>
<organism evidence="3 4">
    <name type="scientific">Mucilaginibacter paludis DSM 18603</name>
    <dbReference type="NCBI Taxonomy" id="714943"/>
    <lineage>
        <taxon>Bacteria</taxon>
        <taxon>Pseudomonadati</taxon>
        <taxon>Bacteroidota</taxon>
        <taxon>Sphingobacteriia</taxon>
        <taxon>Sphingobacteriales</taxon>
        <taxon>Sphingobacteriaceae</taxon>
        <taxon>Mucilaginibacter</taxon>
    </lineage>
</organism>
<dbReference type="Proteomes" id="UP000002774">
    <property type="component" value="Chromosome"/>
</dbReference>
<name>H1YA77_9SPHI</name>
<proteinExistence type="predicted"/>
<gene>
    <name evidence="3" type="ORF">Mucpa_1804</name>
</gene>
<dbReference type="RefSeq" id="WP_008505860.1">
    <property type="nucleotide sequence ID" value="NZ_CM001403.1"/>
</dbReference>
<feature type="signal peptide" evidence="2">
    <location>
        <begin position="1"/>
        <end position="20"/>
    </location>
</feature>
<dbReference type="OrthoDB" id="996613at2"/>
<keyword evidence="2" id="KW-0732">Signal</keyword>
<feature type="chain" id="PRO_5003557629" description="Outer membrane protein beta-barrel domain-containing protein" evidence="2">
    <location>
        <begin position="21"/>
        <end position="197"/>
    </location>
</feature>
<evidence type="ECO:0000313" key="3">
    <source>
        <dbReference type="EMBL" id="EHQ25958.1"/>
    </source>
</evidence>
<evidence type="ECO:0008006" key="5">
    <source>
        <dbReference type="Google" id="ProtNLM"/>
    </source>
</evidence>